<name>A0ABP9AH95_9ACTN</name>
<comment type="caution">
    <text evidence="4">The sequence shown here is derived from an EMBL/GenBank/DDBJ whole genome shotgun (WGS) entry which is preliminary data.</text>
</comment>
<keyword evidence="2" id="KW-0732">Signal</keyword>
<feature type="compositionally biased region" description="Low complexity" evidence="1">
    <location>
        <begin position="74"/>
        <end position="131"/>
    </location>
</feature>
<feature type="domain" description="SCP" evidence="3">
    <location>
        <begin position="188"/>
        <end position="301"/>
    </location>
</feature>
<keyword evidence="5" id="KW-1185">Reference proteome</keyword>
<dbReference type="Proteomes" id="UP001501147">
    <property type="component" value="Unassembled WGS sequence"/>
</dbReference>
<protein>
    <submittedName>
        <fullName evidence="4">CAP domain-containing protein</fullName>
    </submittedName>
</protein>
<feature type="region of interest" description="Disordered" evidence="1">
    <location>
        <begin position="34"/>
        <end position="176"/>
    </location>
</feature>
<evidence type="ECO:0000256" key="2">
    <source>
        <dbReference type="SAM" id="SignalP"/>
    </source>
</evidence>
<dbReference type="InterPro" id="IPR014044">
    <property type="entry name" value="CAP_dom"/>
</dbReference>
<dbReference type="EMBL" id="BAABJV010000007">
    <property type="protein sequence ID" value="GAA4780250.1"/>
    <property type="molecule type" value="Genomic_DNA"/>
</dbReference>
<proteinExistence type="predicted"/>
<evidence type="ECO:0000259" key="3">
    <source>
        <dbReference type="Pfam" id="PF00188"/>
    </source>
</evidence>
<dbReference type="PANTHER" id="PTHR31157:SF1">
    <property type="entry name" value="SCP DOMAIN-CONTAINING PROTEIN"/>
    <property type="match status" value="1"/>
</dbReference>
<dbReference type="RefSeq" id="WP_345614116.1">
    <property type="nucleotide sequence ID" value="NZ_BAABJV010000007.1"/>
</dbReference>
<dbReference type="PANTHER" id="PTHR31157">
    <property type="entry name" value="SCP DOMAIN-CONTAINING PROTEIN"/>
    <property type="match status" value="1"/>
</dbReference>
<dbReference type="SUPFAM" id="SSF55797">
    <property type="entry name" value="PR-1-like"/>
    <property type="match status" value="1"/>
</dbReference>
<dbReference type="InterPro" id="IPR035940">
    <property type="entry name" value="CAP_sf"/>
</dbReference>
<evidence type="ECO:0000313" key="5">
    <source>
        <dbReference type="Proteomes" id="UP001501147"/>
    </source>
</evidence>
<organism evidence="4 5">
    <name type="scientific">Streptomyces sanyensis</name>
    <dbReference type="NCBI Taxonomy" id="568869"/>
    <lineage>
        <taxon>Bacteria</taxon>
        <taxon>Bacillati</taxon>
        <taxon>Actinomycetota</taxon>
        <taxon>Actinomycetes</taxon>
        <taxon>Kitasatosporales</taxon>
        <taxon>Streptomycetaceae</taxon>
        <taxon>Streptomyces</taxon>
    </lineage>
</organism>
<dbReference type="CDD" id="cd05379">
    <property type="entry name" value="CAP_bacterial"/>
    <property type="match status" value="1"/>
</dbReference>
<feature type="compositionally biased region" description="Low complexity" evidence="1">
    <location>
        <begin position="158"/>
        <end position="171"/>
    </location>
</feature>
<dbReference type="Pfam" id="PF00188">
    <property type="entry name" value="CAP"/>
    <property type="match status" value="1"/>
</dbReference>
<evidence type="ECO:0000256" key="1">
    <source>
        <dbReference type="SAM" id="MobiDB-lite"/>
    </source>
</evidence>
<feature type="chain" id="PRO_5045434988" evidence="2">
    <location>
        <begin position="26"/>
        <end position="303"/>
    </location>
</feature>
<sequence length="303" mass="30273">MGRHRKKRAGTPVRTGLLGASAAMAVGAVAVTTGLLPGGDTYTLGSSGKDTPAEIRTQGAPRLQPNGAAETRETSPSPSTASTSPSASPSRSAASPSPSGSPSTSPSASTSPSPSAEKSGTASASAETSEPAQEKTAEKAPAPSKTKAADPAPTRQKAAPAPKPSAEPAAPGTSAPSEAAALAAAVFTLVNEERATVGCAPVTADAALSDLARAHSADMAARGFFDHTNPDGASPWDRAEKAGFTDLGAENIARGQADAGAVMNAWMQSEGHRANILNCDFTTMGVGIHEGDGGPWWTQNFGF</sequence>
<dbReference type="Gene3D" id="3.40.33.10">
    <property type="entry name" value="CAP"/>
    <property type="match status" value="1"/>
</dbReference>
<feature type="signal peptide" evidence="2">
    <location>
        <begin position="1"/>
        <end position="25"/>
    </location>
</feature>
<accession>A0ABP9AH95</accession>
<evidence type="ECO:0000313" key="4">
    <source>
        <dbReference type="EMBL" id="GAA4780250.1"/>
    </source>
</evidence>
<gene>
    <name evidence="4" type="ORF">GCM10023329_31980</name>
</gene>
<reference evidence="5" key="1">
    <citation type="journal article" date="2019" name="Int. J. Syst. Evol. Microbiol.">
        <title>The Global Catalogue of Microorganisms (GCM) 10K type strain sequencing project: providing services to taxonomists for standard genome sequencing and annotation.</title>
        <authorList>
            <consortium name="The Broad Institute Genomics Platform"/>
            <consortium name="The Broad Institute Genome Sequencing Center for Infectious Disease"/>
            <person name="Wu L."/>
            <person name="Ma J."/>
        </authorList>
    </citation>
    <scope>NUCLEOTIDE SEQUENCE [LARGE SCALE GENOMIC DNA]</scope>
    <source>
        <strain evidence="5">JCM 18324</strain>
    </source>
</reference>